<organism evidence="4 5">
    <name type="scientific">Ligilactobacillus murinus DSM 20452 = NBRC 14221</name>
    <dbReference type="NCBI Taxonomy" id="1423772"/>
    <lineage>
        <taxon>Bacteria</taxon>
        <taxon>Bacillati</taxon>
        <taxon>Bacillota</taxon>
        <taxon>Bacilli</taxon>
        <taxon>Lactobacillales</taxon>
        <taxon>Lactobacillaceae</taxon>
        <taxon>Ligilactobacillus</taxon>
    </lineage>
</organism>
<dbReference type="Gene3D" id="1.10.10.60">
    <property type="entry name" value="Homeodomain-like"/>
    <property type="match status" value="1"/>
</dbReference>
<dbReference type="EMBL" id="AYYN01000037">
    <property type="protein sequence ID" value="KRM76462.1"/>
    <property type="molecule type" value="Genomic_DNA"/>
</dbReference>
<comment type="caution">
    <text evidence="4">The sequence shown here is derived from an EMBL/GenBank/DDBJ whole genome shotgun (WGS) entry which is preliminary data.</text>
</comment>
<dbReference type="Pfam" id="PF01719">
    <property type="entry name" value="Rep_OBD"/>
    <property type="match status" value="1"/>
</dbReference>
<dbReference type="InterPro" id="IPR009057">
    <property type="entry name" value="Homeodomain-like_sf"/>
</dbReference>
<reference evidence="4 5" key="1">
    <citation type="journal article" date="2015" name="Genome Announc.">
        <title>Expanding the biotechnology potential of lactobacilli through comparative genomics of 213 strains and associated genera.</title>
        <authorList>
            <person name="Sun Z."/>
            <person name="Harris H.M."/>
            <person name="McCann A."/>
            <person name="Guo C."/>
            <person name="Argimon S."/>
            <person name="Zhang W."/>
            <person name="Yang X."/>
            <person name="Jeffery I.B."/>
            <person name="Cooney J.C."/>
            <person name="Kagawa T.F."/>
            <person name="Liu W."/>
            <person name="Song Y."/>
            <person name="Salvetti E."/>
            <person name="Wrobel A."/>
            <person name="Rasinkangas P."/>
            <person name="Parkhill J."/>
            <person name="Rea M.C."/>
            <person name="O'Sullivan O."/>
            <person name="Ritari J."/>
            <person name="Douillard F.P."/>
            <person name="Paul Ross R."/>
            <person name="Yang R."/>
            <person name="Briner A.E."/>
            <person name="Felis G.E."/>
            <person name="de Vos W.M."/>
            <person name="Barrangou R."/>
            <person name="Klaenhammer T.R."/>
            <person name="Caufield P.W."/>
            <person name="Cui Y."/>
            <person name="Zhang H."/>
            <person name="O'Toole P.W."/>
        </authorList>
    </citation>
    <scope>NUCLEOTIDE SEQUENCE [LARGE SCALE GENOMIC DNA]</scope>
    <source>
        <strain evidence="4 5">DSM 20452</strain>
    </source>
</reference>
<dbReference type="GO" id="GO:0003916">
    <property type="term" value="F:DNA topoisomerase activity"/>
    <property type="evidence" value="ECO:0007669"/>
    <property type="project" value="InterPro"/>
</dbReference>
<dbReference type="InterPro" id="IPR002631">
    <property type="entry name" value="Plasmid_rep_OBD"/>
</dbReference>
<dbReference type="Pfam" id="PF02796">
    <property type="entry name" value="HTH_7"/>
    <property type="match status" value="1"/>
</dbReference>
<dbReference type="GO" id="GO:0005727">
    <property type="term" value="C:extrachromosomal circular DNA"/>
    <property type="evidence" value="ECO:0007669"/>
    <property type="project" value="InterPro"/>
</dbReference>
<dbReference type="GO" id="GO:0003677">
    <property type="term" value="F:DNA binding"/>
    <property type="evidence" value="ECO:0007669"/>
    <property type="project" value="InterPro"/>
</dbReference>
<evidence type="ECO:0000313" key="4">
    <source>
        <dbReference type="EMBL" id="KRM76462.1"/>
    </source>
</evidence>
<proteinExistence type="predicted"/>
<protein>
    <submittedName>
        <fullName evidence="4">Rep50</fullName>
    </submittedName>
</protein>
<dbReference type="PATRIC" id="fig|1423772.3.peg.1976"/>
<dbReference type="Gene3D" id="3.40.1310.30">
    <property type="match status" value="1"/>
</dbReference>
<dbReference type="Pfam" id="PF21861">
    <property type="entry name" value="RepB_C"/>
    <property type="match status" value="1"/>
</dbReference>
<evidence type="ECO:0000259" key="3">
    <source>
        <dbReference type="Pfam" id="PF21861"/>
    </source>
</evidence>
<sequence length="237" mass="27427">MSKNKDQRARTWTSVVYPESAPENWREILDGYHVPWVESPLHDKDVNPDGEVKKAHWHIILFFDGKKSFEQVQEITDALNAPIPQKAANAKGLVRYLIHMDNPEKYQYKRDEIVCHCGADIDEYFALSSSSRRVVFGEMVDFIMDSEIDNYADFLLYCRKHSEDEWFDIAVNHNTLAINKLLDAIYQKNNPKNKTKNVSLDEKVSQAKEMKNQGVKLAVIADTLGISRATLYRYLNK</sequence>
<name>A0A0R2BB13_9LACO</name>
<evidence type="ECO:0000259" key="1">
    <source>
        <dbReference type="Pfam" id="PF01719"/>
    </source>
</evidence>
<dbReference type="Proteomes" id="UP000051612">
    <property type="component" value="Unassembled WGS sequence"/>
</dbReference>
<dbReference type="AlphaFoldDB" id="A0A0R2BB13"/>
<gene>
    <name evidence="4" type="ORF">FC48_GL001851</name>
</gene>
<feature type="domain" description="Plasmid replication protein origin binding" evidence="1">
    <location>
        <begin position="5"/>
        <end position="122"/>
    </location>
</feature>
<accession>A0A0R2BB13</accession>
<dbReference type="GO" id="GO:0000150">
    <property type="term" value="F:DNA strand exchange activity"/>
    <property type="evidence" value="ECO:0007669"/>
    <property type="project" value="InterPro"/>
</dbReference>
<dbReference type="InterPro" id="IPR006120">
    <property type="entry name" value="Resolvase_HTH_dom"/>
</dbReference>
<dbReference type="SUPFAM" id="SSF46689">
    <property type="entry name" value="Homeodomain-like"/>
    <property type="match status" value="1"/>
</dbReference>
<dbReference type="CDD" id="cd00569">
    <property type="entry name" value="HTH_Hin_like"/>
    <property type="match status" value="1"/>
</dbReference>
<evidence type="ECO:0000259" key="2">
    <source>
        <dbReference type="Pfam" id="PF02796"/>
    </source>
</evidence>
<feature type="domain" description="Resolvase HTH" evidence="2">
    <location>
        <begin position="201"/>
        <end position="237"/>
    </location>
</feature>
<feature type="domain" description="Replication protein RepB C-terminal" evidence="3">
    <location>
        <begin position="132"/>
        <end position="182"/>
    </location>
</feature>
<dbReference type="RefSeq" id="WP_056958597.1">
    <property type="nucleotide sequence ID" value="NZ_AYYN01000037.1"/>
</dbReference>
<dbReference type="GO" id="GO:0006260">
    <property type="term" value="P:DNA replication"/>
    <property type="evidence" value="ECO:0007669"/>
    <property type="project" value="InterPro"/>
</dbReference>
<dbReference type="InterPro" id="IPR053923">
    <property type="entry name" value="RepB_C"/>
</dbReference>
<evidence type="ECO:0000313" key="5">
    <source>
        <dbReference type="Proteomes" id="UP000051612"/>
    </source>
</evidence>